<dbReference type="Pfam" id="PF10727">
    <property type="entry name" value="Rossmann-like"/>
    <property type="match status" value="1"/>
</dbReference>
<dbReference type="InterPro" id="IPR036291">
    <property type="entry name" value="NAD(P)-bd_dom_sf"/>
</dbReference>
<dbReference type="Pfam" id="PF10728">
    <property type="entry name" value="DUF2520"/>
    <property type="match status" value="1"/>
</dbReference>
<evidence type="ECO:0000313" key="4">
    <source>
        <dbReference type="Proteomes" id="UP000217257"/>
    </source>
</evidence>
<gene>
    <name evidence="3" type="ORF">CYFUS_003791</name>
</gene>
<reference evidence="3 4" key="1">
    <citation type="submission" date="2017-06" db="EMBL/GenBank/DDBJ databases">
        <title>Sequencing and comparative analysis of myxobacterial genomes.</title>
        <authorList>
            <person name="Rupp O."/>
            <person name="Goesmann A."/>
            <person name="Sogaard-Andersen L."/>
        </authorList>
    </citation>
    <scope>NUCLEOTIDE SEQUENCE [LARGE SCALE GENOMIC DNA]</scope>
    <source>
        <strain evidence="3 4">DSM 52655</strain>
    </source>
</reference>
<dbReference type="KEGG" id="cfus:CYFUS_003791"/>
<name>A0A250J4F7_9BACT</name>
<feature type="domain" description="Putative oxidoreductase/dehydrogenase Rossmann-like" evidence="1">
    <location>
        <begin position="3"/>
        <end position="104"/>
    </location>
</feature>
<dbReference type="PANTHER" id="PTHR40459:SF1">
    <property type="entry name" value="CONSERVED HYPOTHETICAL ALANINE AND LEUCINE RICH PROTEIN"/>
    <property type="match status" value="1"/>
</dbReference>
<feature type="domain" description="DUF2520" evidence="2">
    <location>
        <begin position="144"/>
        <end position="257"/>
    </location>
</feature>
<evidence type="ECO:0000259" key="2">
    <source>
        <dbReference type="Pfam" id="PF10728"/>
    </source>
</evidence>
<dbReference type="InterPro" id="IPR037108">
    <property type="entry name" value="TM1727-like_C_sf"/>
</dbReference>
<dbReference type="SUPFAM" id="SSF48179">
    <property type="entry name" value="6-phosphogluconate dehydrogenase C-terminal domain-like"/>
    <property type="match status" value="1"/>
</dbReference>
<accession>A0A250J4F7</accession>
<dbReference type="AlphaFoldDB" id="A0A250J4F7"/>
<evidence type="ECO:0000259" key="1">
    <source>
        <dbReference type="Pfam" id="PF10727"/>
    </source>
</evidence>
<dbReference type="EMBL" id="CP022098">
    <property type="protein sequence ID" value="ATB38357.1"/>
    <property type="molecule type" value="Genomic_DNA"/>
</dbReference>
<dbReference type="Gene3D" id="1.10.1040.20">
    <property type="entry name" value="ProC-like, C-terminal domain"/>
    <property type="match status" value="1"/>
</dbReference>
<dbReference type="InterPro" id="IPR008927">
    <property type="entry name" value="6-PGluconate_DH-like_C_sf"/>
</dbReference>
<dbReference type="RefSeq" id="WP_095986541.1">
    <property type="nucleotide sequence ID" value="NZ_CP022098.1"/>
</dbReference>
<protein>
    <submittedName>
        <fullName evidence="3">NAD(P)-binding domain-containing protein</fullName>
    </submittedName>
</protein>
<organism evidence="3 4">
    <name type="scientific">Cystobacter fuscus</name>
    <dbReference type="NCBI Taxonomy" id="43"/>
    <lineage>
        <taxon>Bacteria</taxon>
        <taxon>Pseudomonadati</taxon>
        <taxon>Myxococcota</taxon>
        <taxon>Myxococcia</taxon>
        <taxon>Myxococcales</taxon>
        <taxon>Cystobacterineae</taxon>
        <taxon>Archangiaceae</taxon>
        <taxon>Cystobacter</taxon>
    </lineage>
</organism>
<dbReference type="SUPFAM" id="SSF51735">
    <property type="entry name" value="NAD(P)-binding Rossmann-fold domains"/>
    <property type="match status" value="1"/>
</dbReference>
<dbReference type="PANTHER" id="PTHR40459">
    <property type="entry name" value="CONSERVED HYPOTHETICAL ALANINE AND LEUCINE RICH PROTEIN"/>
    <property type="match status" value="1"/>
</dbReference>
<dbReference type="Gene3D" id="3.40.50.720">
    <property type="entry name" value="NAD(P)-binding Rossmann-like Domain"/>
    <property type="match status" value="1"/>
</dbReference>
<dbReference type="InterPro" id="IPR018931">
    <property type="entry name" value="DUF2520"/>
</dbReference>
<dbReference type="Proteomes" id="UP000217257">
    <property type="component" value="Chromosome"/>
</dbReference>
<dbReference type="InterPro" id="IPR019665">
    <property type="entry name" value="OxRdtase/DH_put_Rossmann_dom"/>
</dbReference>
<proteinExistence type="predicted"/>
<sequence length="279" mass="29231">MSAARPNRPRVVVVGAGRVGGALALSLAARRWPVRVWVRSEEARRRVRDWGLGLATEKDIASARVCLLCVPDKAVSPVAEEWKPRLARGAALVHCAGALSLEALGAPRGRVLGSFHPLVAVSDARDSLAGNSVALSTRSRWLGEVLERMAKDVGLHVLRVKERQRAAYHAGAVLSAGGVVAALSAAVEALRVAGISEEEALAALLPLTRSALRGVEARGLSAGYTGPIARGDAEVVAAHLSALPPDAAAVYRPLSRRGLSLVGHRLPAESLAKLKTILD</sequence>
<evidence type="ECO:0000313" key="3">
    <source>
        <dbReference type="EMBL" id="ATB38357.1"/>
    </source>
</evidence>